<comment type="caution">
    <text evidence="1">The sequence shown here is derived from an EMBL/GenBank/DDBJ whole genome shotgun (WGS) entry which is preliminary data.</text>
</comment>
<organism evidence="1 2">
    <name type="scientific">Agromyces allii</name>
    <dbReference type="NCBI Taxonomy" id="393607"/>
    <lineage>
        <taxon>Bacteria</taxon>
        <taxon>Bacillati</taxon>
        <taxon>Actinomycetota</taxon>
        <taxon>Actinomycetes</taxon>
        <taxon>Micrococcales</taxon>
        <taxon>Microbacteriaceae</taxon>
        <taxon>Agromyces</taxon>
    </lineage>
</organism>
<proteinExistence type="predicted"/>
<sequence length="134" mass="15120">MVLDSYLSPAMAQQLRAAGVSRHQVDRTAFFADVAALELRLAIIDDRFERLACRPDGPYQDWRRDTLTKVRAIASRARVLEEARDLEAHHRRRVAALLMAMSRRLESLDVRHAAFGDRRARSAANAKIGRALGV</sequence>
<keyword evidence="2" id="KW-1185">Reference proteome</keyword>
<dbReference type="Proteomes" id="UP001499954">
    <property type="component" value="Unassembled WGS sequence"/>
</dbReference>
<reference evidence="1 2" key="1">
    <citation type="journal article" date="2019" name="Int. J. Syst. Evol. Microbiol.">
        <title>The Global Catalogue of Microorganisms (GCM) 10K type strain sequencing project: providing services to taxonomists for standard genome sequencing and annotation.</title>
        <authorList>
            <consortium name="The Broad Institute Genomics Platform"/>
            <consortium name="The Broad Institute Genome Sequencing Center for Infectious Disease"/>
            <person name="Wu L."/>
            <person name="Ma J."/>
        </authorList>
    </citation>
    <scope>NUCLEOTIDE SEQUENCE [LARGE SCALE GENOMIC DNA]</scope>
    <source>
        <strain evidence="1 2">JCM 13584</strain>
    </source>
</reference>
<accession>A0ABN2Q2C1</accession>
<evidence type="ECO:0000313" key="2">
    <source>
        <dbReference type="Proteomes" id="UP001499954"/>
    </source>
</evidence>
<evidence type="ECO:0008006" key="3">
    <source>
        <dbReference type="Google" id="ProtNLM"/>
    </source>
</evidence>
<protein>
    <recommendedName>
        <fullName evidence="3">Flagellar protein FlgN</fullName>
    </recommendedName>
</protein>
<evidence type="ECO:0000313" key="1">
    <source>
        <dbReference type="EMBL" id="GAA1939127.1"/>
    </source>
</evidence>
<name>A0ABN2Q2C1_9MICO</name>
<dbReference type="EMBL" id="BAAAMK010000001">
    <property type="protein sequence ID" value="GAA1939127.1"/>
    <property type="molecule type" value="Genomic_DNA"/>
</dbReference>
<gene>
    <name evidence="1" type="ORF">GCM10009717_01880</name>
</gene>